<evidence type="ECO:0000313" key="13">
    <source>
        <dbReference type="Proteomes" id="UP000008711"/>
    </source>
</evidence>
<organism evidence="12 13">
    <name type="scientific">Drosophila erecta</name>
    <name type="common">Fruit fly</name>
    <dbReference type="NCBI Taxonomy" id="7220"/>
    <lineage>
        <taxon>Eukaryota</taxon>
        <taxon>Metazoa</taxon>
        <taxon>Ecdysozoa</taxon>
        <taxon>Arthropoda</taxon>
        <taxon>Hexapoda</taxon>
        <taxon>Insecta</taxon>
        <taxon>Pterygota</taxon>
        <taxon>Neoptera</taxon>
        <taxon>Endopterygota</taxon>
        <taxon>Diptera</taxon>
        <taxon>Brachycera</taxon>
        <taxon>Muscomorpha</taxon>
        <taxon>Ephydroidea</taxon>
        <taxon>Drosophilidae</taxon>
        <taxon>Drosophila</taxon>
        <taxon>Sophophora</taxon>
    </lineage>
</organism>
<evidence type="ECO:0000256" key="5">
    <source>
        <dbReference type="ARBA" id="ARBA00022553"/>
    </source>
</evidence>
<comment type="function">
    <text evidence="10">In unstressed cells, promotes SIAH1-mediated polyubiquitination and degradation of the serine/threonine-protein kinase HIPK2, probably by acting as a loading factor that potentiates complex formation between HIPK2 and ubiquitin ligase SIAH1. In response to DNA damage, localizes to the nucleus following phosphorylation by HIPK2 and modulates the expression of a subset of TP53/p53 target genes by binding to TP53 at target gene promoters. This limits the expression of a number of cell death-mediating TP53 target genes, reducing DNA damage-induced cell death. Enhances the binding of transcription factor TCF7L2/TCF4, a Wnt signaling pathway effector, to the promoters of target genes. Plays a role in stress granule formation.</text>
</comment>
<dbReference type="InterPro" id="IPR022730">
    <property type="entry name" value="DAZ_assoc-2"/>
</dbReference>
<evidence type="ECO:0000256" key="11">
    <source>
        <dbReference type="SAM" id="MobiDB-lite"/>
    </source>
</evidence>
<dbReference type="Pfam" id="PF11029">
    <property type="entry name" value="DAZAP2"/>
    <property type="match status" value="1"/>
</dbReference>
<dbReference type="KEGG" id="der:26526483"/>
<evidence type="ECO:0000256" key="7">
    <source>
        <dbReference type="ARBA" id="ARBA00023242"/>
    </source>
</evidence>
<dbReference type="AlphaFoldDB" id="A0A0Q5WLJ8"/>
<dbReference type="GO" id="GO:0010494">
    <property type="term" value="C:cytoplasmic stress granule"/>
    <property type="evidence" value="ECO:0007669"/>
    <property type="project" value="UniProtKB-SubCell"/>
</dbReference>
<evidence type="ECO:0000313" key="12">
    <source>
        <dbReference type="EMBL" id="KQS70138.1"/>
    </source>
</evidence>
<dbReference type="EMBL" id="CH954177">
    <property type="protein sequence ID" value="KQS70138.1"/>
    <property type="molecule type" value="Genomic_DNA"/>
</dbReference>
<evidence type="ECO:0000256" key="3">
    <source>
        <dbReference type="ARBA" id="ARBA00014066"/>
    </source>
</evidence>
<dbReference type="PANTHER" id="PTHR31638:SF3">
    <property type="entry name" value="DAZ-ASSOCIATED PROTEIN 2"/>
    <property type="match status" value="1"/>
</dbReference>
<sequence length="159" mass="16668">MSKPSKSGPPSETSAPAYDYRNSGDAMAMRAPPPTYEESQRNGGTGTGAYGYPQGGAPPPSQNQYYGMISHQQQQMPFGGHPNYGMHHGTGLGFAGPSTSAGAAAAQVLHLDSRAEVRTNSNGNVVIPPPPPGCLPTPAQWAAMQGQPVVLKQKKRSFF</sequence>
<feature type="region of interest" description="Disordered" evidence="11">
    <location>
        <begin position="1"/>
        <end position="65"/>
    </location>
</feature>
<reference evidence="12 13" key="2">
    <citation type="journal article" date="2008" name="Bioinformatics">
        <title>Assembly reconciliation.</title>
        <authorList>
            <person name="Zimin A.V."/>
            <person name="Smith D.R."/>
            <person name="Sutton G."/>
            <person name="Yorke J.A."/>
        </authorList>
    </citation>
    <scope>NUCLEOTIDE SEQUENCE [LARGE SCALE GENOMIC DNA]</scope>
    <source>
        <strain evidence="12 13">TSC#14021-0224.01</strain>
    </source>
</reference>
<dbReference type="OrthoDB" id="7969459at2759"/>
<gene>
    <name evidence="12" type="primary">Dere\GG26659</name>
    <name evidence="12" type="synonym">GG26659</name>
    <name evidence="12" type="ORF">Dere_GG26659</name>
</gene>
<dbReference type="PANTHER" id="PTHR31638">
    <property type="entry name" value="DAZ-ASSOCIATED PROTEIN 2"/>
    <property type="match status" value="1"/>
</dbReference>
<reference evidence="12 13" key="1">
    <citation type="journal article" date="2007" name="Nature">
        <title>Evolution of genes and genomes on the Drosophila phylogeny.</title>
        <authorList>
            <consortium name="Drosophila 12 Genomes Consortium"/>
            <person name="Clark A.G."/>
            <person name="Eisen M.B."/>
            <person name="Smith D.R."/>
            <person name="Bergman C.M."/>
            <person name="Oliver B."/>
            <person name="Markow T.A."/>
            <person name="Kaufman T.C."/>
            <person name="Kellis M."/>
            <person name="Gelbart W."/>
            <person name="Iyer V.N."/>
            <person name="Pollard D.A."/>
            <person name="Sackton T.B."/>
            <person name="Larracuente A.M."/>
            <person name="Singh N.D."/>
            <person name="Abad J.P."/>
            <person name="Abt D.N."/>
            <person name="Adryan B."/>
            <person name="Aguade M."/>
            <person name="Akashi H."/>
            <person name="Anderson W.W."/>
            <person name="Aquadro C.F."/>
            <person name="Ardell D.H."/>
            <person name="Arguello R."/>
            <person name="Artieri C.G."/>
            <person name="Barbash D.A."/>
            <person name="Barker D."/>
            <person name="Barsanti P."/>
            <person name="Batterham P."/>
            <person name="Batzoglou S."/>
            <person name="Begun D."/>
            <person name="Bhutkar A."/>
            <person name="Blanco E."/>
            <person name="Bosak S.A."/>
            <person name="Bradley R.K."/>
            <person name="Brand A.D."/>
            <person name="Brent M.R."/>
            <person name="Brooks A.N."/>
            <person name="Brown R.H."/>
            <person name="Butlin R.K."/>
            <person name="Caggese C."/>
            <person name="Calvi B.R."/>
            <person name="Bernardo de Carvalho A."/>
            <person name="Caspi A."/>
            <person name="Castrezana S."/>
            <person name="Celniker S.E."/>
            <person name="Chang J.L."/>
            <person name="Chapple C."/>
            <person name="Chatterji S."/>
            <person name="Chinwalla A."/>
            <person name="Civetta A."/>
            <person name="Clifton S.W."/>
            <person name="Comeron J.M."/>
            <person name="Costello J.C."/>
            <person name="Coyne J.A."/>
            <person name="Daub J."/>
            <person name="David R.G."/>
            <person name="Delcher A.L."/>
            <person name="Delehaunty K."/>
            <person name="Do C.B."/>
            <person name="Ebling H."/>
            <person name="Edwards K."/>
            <person name="Eickbush T."/>
            <person name="Evans J.D."/>
            <person name="Filipski A."/>
            <person name="Findeiss S."/>
            <person name="Freyhult E."/>
            <person name="Fulton L."/>
            <person name="Fulton R."/>
            <person name="Garcia A.C."/>
            <person name="Gardiner A."/>
            <person name="Garfield D.A."/>
            <person name="Garvin B.E."/>
            <person name="Gibson G."/>
            <person name="Gilbert D."/>
            <person name="Gnerre S."/>
            <person name="Godfrey J."/>
            <person name="Good R."/>
            <person name="Gotea V."/>
            <person name="Gravely B."/>
            <person name="Greenberg A.J."/>
            <person name="Griffiths-Jones S."/>
            <person name="Gross S."/>
            <person name="Guigo R."/>
            <person name="Gustafson E.A."/>
            <person name="Haerty W."/>
            <person name="Hahn M.W."/>
            <person name="Halligan D.L."/>
            <person name="Halpern A.L."/>
            <person name="Halter G.M."/>
            <person name="Han M.V."/>
            <person name="Heger A."/>
            <person name="Hillier L."/>
            <person name="Hinrichs A.S."/>
            <person name="Holmes I."/>
            <person name="Hoskins R.A."/>
            <person name="Hubisz M.J."/>
            <person name="Hultmark D."/>
            <person name="Huntley M.A."/>
            <person name="Jaffe D.B."/>
            <person name="Jagadeeshan S."/>
            <person name="Jeck W.R."/>
            <person name="Johnson J."/>
            <person name="Jones C.D."/>
            <person name="Jordan W.C."/>
            <person name="Karpen G.H."/>
            <person name="Kataoka E."/>
            <person name="Keightley P.D."/>
            <person name="Kheradpour P."/>
            <person name="Kirkness E.F."/>
            <person name="Koerich L.B."/>
            <person name="Kristiansen K."/>
            <person name="Kudrna D."/>
            <person name="Kulathinal R.J."/>
            <person name="Kumar S."/>
            <person name="Kwok R."/>
            <person name="Lander E."/>
            <person name="Langley C.H."/>
            <person name="Lapoint R."/>
            <person name="Lazzaro B.P."/>
            <person name="Lee S.J."/>
            <person name="Levesque L."/>
            <person name="Li R."/>
            <person name="Lin C.F."/>
            <person name="Lin M.F."/>
            <person name="Lindblad-Toh K."/>
            <person name="Llopart A."/>
            <person name="Long M."/>
            <person name="Low L."/>
            <person name="Lozovsky E."/>
            <person name="Lu J."/>
            <person name="Luo M."/>
            <person name="Machado C.A."/>
            <person name="Makalowski W."/>
            <person name="Marzo M."/>
            <person name="Matsuda M."/>
            <person name="Matzkin L."/>
            <person name="McAllister B."/>
            <person name="McBride C.S."/>
            <person name="McKernan B."/>
            <person name="McKernan K."/>
            <person name="Mendez-Lago M."/>
            <person name="Minx P."/>
            <person name="Mollenhauer M.U."/>
            <person name="Montooth K."/>
            <person name="Mount S.M."/>
            <person name="Mu X."/>
            <person name="Myers E."/>
            <person name="Negre B."/>
            <person name="Newfeld S."/>
            <person name="Nielsen R."/>
            <person name="Noor M.A."/>
            <person name="O'Grady P."/>
            <person name="Pachter L."/>
            <person name="Papaceit M."/>
            <person name="Parisi M.J."/>
            <person name="Parisi M."/>
            <person name="Parts L."/>
            <person name="Pedersen J.S."/>
            <person name="Pesole G."/>
            <person name="Phillippy A.M."/>
            <person name="Ponting C.P."/>
            <person name="Pop M."/>
            <person name="Porcelli D."/>
            <person name="Powell J.R."/>
            <person name="Prohaska S."/>
            <person name="Pruitt K."/>
            <person name="Puig M."/>
            <person name="Quesneville H."/>
            <person name="Ram K.R."/>
            <person name="Rand D."/>
            <person name="Rasmussen M.D."/>
            <person name="Reed L.K."/>
            <person name="Reenan R."/>
            <person name="Reily A."/>
            <person name="Remington K.A."/>
            <person name="Rieger T.T."/>
            <person name="Ritchie M.G."/>
            <person name="Robin C."/>
            <person name="Rogers Y.H."/>
            <person name="Rohde C."/>
            <person name="Rozas J."/>
            <person name="Rubenfield M.J."/>
            <person name="Ruiz A."/>
            <person name="Russo S."/>
            <person name="Salzberg S.L."/>
            <person name="Sanchez-Gracia A."/>
            <person name="Saranga D.J."/>
            <person name="Sato H."/>
            <person name="Schaeffer S.W."/>
            <person name="Schatz M.C."/>
            <person name="Schlenke T."/>
            <person name="Schwartz R."/>
            <person name="Segarra C."/>
            <person name="Singh R.S."/>
            <person name="Sirot L."/>
            <person name="Sirota M."/>
            <person name="Sisneros N.B."/>
            <person name="Smith C.D."/>
            <person name="Smith T.F."/>
            <person name="Spieth J."/>
            <person name="Stage D.E."/>
            <person name="Stark A."/>
            <person name="Stephan W."/>
            <person name="Strausberg R.L."/>
            <person name="Strempel S."/>
            <person name="Sturgill D."/>
            <person name="Sutton G."/>
            <person name="Sutton G.G."/>
            <person name="Tao W."/>
            <person name="Teichmann S."/>
            <person name="Tobari Y.N."/>
            <person name="Tomimura Y."/>
            <person name="Tsolas J.M."/>
            <person name="Valente V.L."/>
            <person name="Venter E."/>
            <person name="Venter J.C."/>
            <person name="Vicario S."/>
            <person name="Vieira F.G."/>
            <person name="Vilella A.J."/>
            <person name="Villasante A."/>
            <person name="Walenz B."/>
            <person name="Wang J."/>
            <person name="Wasserman M."/>
            <person name="Watts T."/>
            <person name="Wilson D."/>
            <person name="Wilson R.K."/>
            <person name="Wing R.A."/>
            <person name="Wolfner M.F."/>
            <person name="Wong A."/>
            <person name="Wong G.K."/>
            <person name="Wu C.I."/>
            <person name="Wu G."/>
            <person name="Yamamoto D."/>
            <person name="Yang H.P."/>
            <person name="Yang S.P."/>
            <person name="Yorke J.A."/>
            <person name="Yoshida K."/>
            <person name="Zdobnov E."/>
            <person name="Zhang P."/>
            <person name="Zhang Y."/>
            <person name="Zimin A.V."/>
            <person name="Baldwin J."/>
            <person name="Abdouelleil A."/>
            <person name="Abdulkadir J."/>
            <person name="Abebe A."/>
            <person name="Abera B."/>
            <person name="Abreu J."/>
            <person name="Acer S.C."/>
            <person name="Aftuck L."/>
            <person name="Alexander A."/>
            <person name="An P."/>
            <person name="Anderson E."/>
            <person name="Anderson S."/>
            <person name="Arachi H."/>
            <person name="Azer M."/>
            <person name="Bachantsang P."/>
            <person name="Barry A."/>
            <person name="Bayul T."/>
            <person name="Berlin A."/>
            <person name="Bessette D."/>
            <person name="Bloom T."/>
            <person name="Blye J."/>
            <person name="Boguslavskiy L."/>
            <person name="Bonnet C."/>
            <person name="Boukhgalter B."/>
            <person name="Bourzgui I."/>
            <person name="Brown A."/>
            <person name="Cahill P."/>
            <person name="Channer S."/>
            <person name="Cheshatsang Y."/>
            <person name="Chuda L."/>
            <person name="Citroen M."/>
            <person name="Collymore A."/>
            <person name="Cooke P."/>
            <person name="Costello M."/>
            <person name="D'Aco K."/>
            <person name="Daza R."/>
            <person name="De Haan G."/>
            <person name="DeGray S."/>
            <person name="DeMaso C."/>
            <person name="Dhargay N."/>
            <person name="Dooley K."/>
            <person name="Dooley E."/>
            <person name="Doricent M."/>
            <person name="Dorje P."/>
            <person name="Dorjee K."/>
            <person name="Dupes A."/>
            <person name="Elong R."/>
            <person name="Falk J."/>
            <person name="Farina A."/>
            <person name="Faro S."/>
            <person name="Ferguson D."/>
            <person name="Fisher S."/>
            <person name="Foley C.D."/>
            <person name="Franke A."/>
            <person name="Friedrich D."/>
            <person name="Gadbois L."/>
            <person name="Gearin G."/>
            <person name="Gearin C.R."/>
            <person name="Giannoukos G."/>
            <person name="Goode T."/>
            <person name="Graham J."/>
            <person name="Grandbois E."/>
            <person name="Grewal S."/>
            <person name="Gyaltsen K."/>
            <person name="Hafez N."/>
            <person name="Hagos B."/>
            <person name="Hall J."/>
            <person name="Henson C."/>
            <person name="Hollinger A."/>
            <person name="Honan T."/>
            <person name="Huard M.D."/>
            <person name="Hughes L."/>
            <person name="Hurhula B."/>
            <person name="Husby M.E."/>
            <person name="Kamat A."/>
            <person name="Kanga B."/>
            <person name="Kashin S."/>
            <person name="Khazanovich D."/>
            <person name="Kisner P."/>
            <person name="Lance K."/>
            <person name="Lara M."/>
            <person name="Lee W."/>
            <person name="Lennon N."/>
            <person name="Letendre F."/>
            <person name="LeVine R."/>
            <person name="Lipovsky A."/>
            <person name="Liu X."/>
            <person name="Liu J."/>
            <person name="Liu S."/>
            <person name="Lokyitsang T."/>
            <person name="Lokyitsang Y."/>
            <person name="Lubonja R."/>
            <person name="Lui A."/>
            <person name="MacDonald P."/>
            <person name="Magnisalis V."/>
            <person name="Maru K."/>
            <person name="Matthews C."/>
            <person name="McCusker W."/>
            <person name="McDonough S."/>
            <person name="Mehta T."/>
            <person name="Meldrim J."/>
            <person name="Meneus L."/>
            <person name="Mihai O."/>
            <person name="Mihalev A."/>
            <person name="Mihova T."/>
            <person name="Mittelman R."/>
            <person name="Mlenga V."/>
            <person name="Montmayeur A."/>
            <person name="Mulrain L."/>
            <person name="Navidi A."/>
            <person name="Naylor J."/>
            <person name="Negash T."/>
            <person name="Nguyen T."/>
            <person name="Nguyen N."/>
            <person name="Nicol R."/>
            <person name="Norbu C."/>
            <person name="Norbu N."/>
            <person name="Novod N."/>
            <person name="O'Neill B."/>
            <person name="Osman S."/>
            <person name="Markiewicz E."/>
            <person name="Oyono O.L."/>
            <person name="Patti C."/>
            <person name="Phunkhang P."/>
            <person name="Pierre F."/>
            <person name="Priest M."/>
            <person name="Raghuraman S."/>
            <person name="Rege F."/>
            <person name="Reyes R."/>
            <person name="Rise C."/>
            <person name="Rogov P."/>
            <person name="Ross K."/>
            <person name="Ryan E."/>
            <person name="Settipalli S."/>
            <person name="Shea T."/>
            <person name="Sherpa N."/>
            <person name="Shi L."/>
            <person name="Shih D."/>
            <person name="Sparrow T."/>
            <person name="Spaulding J."/>
            <person name="Stalker J."/>
            <person name="Stange-Thomann N."/>
            <person name="Stavropoulos S."/>
            <person name="Stone C."/>
            <person name="Strader C."/>
            <person name="Tesfaye S."/>
            <person name="Thomson T."/>
            <person name="Thoulutsang Y."/>
            <person name="Thoulutsang D."/>
            <person name="Topham K."/>
            <person name="Topping I."/>
            <person name="Tsamla T."/>
            <person name="Vassiliev H."/>
            <person name="Vo A."/>
            <person name="Wangchuk T."/>
            <person name="Wangdi T."/>
            <person name="Weiand M."/>
            <person name="Wilkinson J."/>
            <person name="Wilson A."/>
            <person name="Yadav S."/>
            <person name="Young G."/>
            <person name="Yu Q."/>
            <person name="Zembek L."/>
            <person name="Zhong D."/>
            <person name="Zimmer A."/>
            <person name="Zwirko Z."/>
            <person name="Jaffe D.B."/>
            <person name="Alvarez P."/>
            <person name="Brockman W."/>
            <person name="Butler J."/>
            <person name="Chin C."/>
            <person name="Gnerre S."/>
            <person name="Grabherr M."/>
            <person name="Kleber M."/>
            <person name="Mauceli E."/>
            <person name="MacCallum I."/>
        </authorList>
    </citation>
    <scope>NUCLEOTIDE SEQUENCE [LARGE SCALE GENOMIC DNA]</scope>
    <source>
        <strain evidence="12 13">TSC#14021-0224.01</strain>
    </source>
</reference>
<evidence type="ECO:0000256" key="2">
    <source>
        <dbReference type="ARBA" id="ARBA00004324"/>
    </source>
</evidence>
<dbReference type="GO" id="GO:0016607">
    <property type="term" value="C:nuclear speck"/>
    <property type="evidence" value="ECO:0007669"/>
    <property type="project" value="UniProtKB-SubCell"/>
</dbReference>
<protein>
    <recommendedName>
        <fullName evidence="3">DAZ-associated protein 2</fullName>
    </recommendedName>
    <alternativeName>
        <fullName evidence="8">Deleted in azoospermia-associated protein 2</fullName>
    </alternativeName>
    <alternativeName>
        <fullName evidence="9">Proline-rich transcript in brain protein</fullName>
    </alternativeName>
</protein>
<keyword evidence="13" id="KW-1185">Reference proteome</keyword>
<proteinExistence type="predicted"/>
<evidence type="ECO:0000256" key="6">
    <source>
        <dbReference type="ARBA" id="ARBA00022843"/>
    </source>
</evidence>
<evidence type="ECO:0000256" key="4">
    <source>
        <dbReference type="ARBA" id="ARBA00022490"/>
    </source>
</evidence>
<dbReference type="Proteomes" id="UP000008711">
    <property type="component" value="Unassembled WGS sequence"/>
</dbReference>
<evidence type="ECO:0000256" key="10">
    <source>
        <dbReference type="ARBA" id="ARBA00045449"/>
    </source>
</evidence>
<keyword evidence="6" id="KW-0832">Ubl conjugation</keyword>
<evidence type="ECO:0000256" key="9">
    <source>
        <dbReference type="ARBA" id="ARBA00034352"/>
    </source>
</evidence>
<accession>A0A0Q5WLJ8</accession>
<keyword evidence="5" id="KW-0597">Phosphoprotein</keyword>
<feature type="compositionally biased region" description="Polar residues" evidence="11">
    <location>
        <begin position="1"/>
        <end position="14"/>
    </location>
</feature>
<keyword evidence="4" id="KW-0963">Cytoplasm</keyword>
<name>A0A0Q5WLJ8_DROER</name>
<comment type="subcellular location">
    <subcellularLocation>
        <location evidence="1">Cytoplasm</location>
        <location evidence="1">Stress granule</location>
    </subcellularLocation>
    <subcellularLocation>
        <location evidence="2">Nucleus speckle</location>
    </subcellularLocation>
</comment>
<evidence type="ECO:0000256" key="8">
    <source>
        <dbReference type="ARBA" id="ARBA00032174"/>
    </source>
</evidence>
<evidence type="ECO:0000256" key="1">
    <source>
        <dbReference type="ARBA" id="ARBA00004210"/>
    </source>
</evidence>
<keyword evidence="7" id="KW-0539">Nucleus</keyword>